<gene>
    <name evidence="2" type="ORF">AK812_SmicGene17361</name>
</gene>
<dbReference type="Proteomes" id="UP000186817">
    <property type="component" value="Unassembled WGS sequence"/>
</dbReference>
<comment type="caution">
    <text evidence="2">The sequence shown here is derived from an EMBL/GenBank/DDBJ whole genome shotgun (WGS) entry which is preliminary data.</text>
</comment>
<sequence length="366" mass="40546">MFSRKRISTGTSRVAASHMRLWKLMANQNIQSANIIEDSENLCFSFRSRRNELLGKLPLKTDFVALNPSLDGRKLQERQSVGSLDQKAMQALKGKKKHGNASNTVPFPGVVNRLKPGTGCPDGRLHVFLSLVVGSASVLWLLKWVVLQIVSGVLVQCTMTQKAKVKFEHFLFDGIYRWLHVLYQETLRSTPDARTAARLKLKIPRCFLIEFVRMPRILLLMALWTGSASLAGAVRDGRSSERGDMDFQSLNQDATTTTSGDAWEICCACPRGEITYPPGSICPSTCTQRPEQGGCTVSETRKRVAPPLPPRSYVDVPKWICCVCPLEGKELTLPGTSRCPEKCKKKGEGTRPGQEGHNKGDWACAV</sequence>
<dbReference type="EMBL" id="LSRX01000342">
    <property type="protein sequence ID" value="OLQ00013.1"/>
    <property type="molecule type" value="Genomic_DNA"/>
</dbReference>
<dbReference type="AlphaFoldDB" id="A0A1Q9DXW6"/>
<accession>A0A1Q9DXW6</accession>
<evidence type="ECO:0000313" key="2">
    <source>
        <dbReference type="EMBL" id="OLQ00013.1"/>
    </source>
</evidence>
<organism evidence="2 3">
    <name type="scientific">Symbiodinium microadriaticum</name>
    <name type="common">Dinoflagellate</name>
    <name type="synonym">Zooxanthella microadriatica</name>
    <dbReference type="NCBI Taxonomy" id="2951"/>
    <lineage>
        <taxon>Eukaryota</taxon>
        <taxon>Sar</taxon>
        <taxon>Alveolata</taxon>
        <taxon>Dinophyceae</taxon>
        <taxon>Suessiales</taxon>
        <taxon>Symbiodiniaceae</taxon>
        <taxon>Symbiodinium</taxon>
    </lineage>
</organism>
<evidence type="ECO:0000313" key="3">
    <source>
        <dbReference type="Proteomes" id="UP000186817"/>
    </source>
</evidence>
<reference evidence="2 3" key="1">
    <citation type="submission" date="2016-02" db="EMBL/GenBank/DDBJ databases">
        <title>Genome analysis of coral dinoflagellate symbionts highlights evolutionary adaptations to a symbiotic lifestyle.</title>
        <authorList>
            <person name="Aranda M."/>
            <person name="Li Y."/>
            <person name="Liew Y.J."/>
            <person name="Baumgarten S."/>
            <person name="Simakov O."/>
            <person name="Wilson M."/>
            <person name="Piel J."/>
            <person name="Ashoor H."/>
            <person name="Bougouffa S."/>
            <person name="Bajic V.B."/>
            <person name="Ryu T."/>
            <person name="Ravasi T."/>
            <person name="Bayer T."/>
            <person name="Micklem G."/>
            <person name="Kim H."/>
            <person name="Bhak J."/>
            <person name="Lajeunesse T.C."/>
            <person name="Voolstra C.R."/>
        </authorList>
    </citation>
    <scope>NUCLEOTIDE SEQUENCE [LARGE SCALE GENOMIC DNA]</scope>
    <source>
        <strain evidence="2 3">CCMP2467</strain>
    </source>
</reference>
<feature type="region of interest" description="Disordered" evidence="1">
    <location>
        <begin position="344"/>
        <end position="366"/>
    </location>
</feature>
<proteinExistence type="predicted"/>
<feature type="compositionally biased region" description="Basic and acidic residues" evidence="1">
    <location>
        <begin position="344"/>
        <end position="360"/>
    </location>
</feature>
<protein>
    <submittedName>
        <fullName evidence="2">Uncharacterized protein</fullName>
    </submittedName>
</protein>
<name>A0A1Q9DXW6_SYMMI</name>
<keyword evidence="3" id="KW-1185">Reference proteome</keyword>
<evidence type="ECO:0000256" key="1">
    <source>
        <dbReference type="SAM" id="MobiDB-lite"/>
    </source>
</evidence>
<dbReference type="OrthoDB" id="407732at2759"/>